<feature type="region of interest" description="Disordered" evidence="1">
    <location>
        <begin position="25"/>
        <end position="49"/>
    </location>
</feature>
<evidence type="ECO:0000313" key="2">
    <source>
        <dbReference type="EMBL" id="AKJ19007.1"/>
    </source>
</evidence>
<proteinExistence type="predicted"/>
<name>A0A0G3B2D3_CITFR</name>
<keyword evidence="2" id="KW-0614">Plasmid</keyword>
<accession>A0A0G3B2D3</accession>
<organism evidence="2">
    <name type="scientific">Citrobacter freundii</name>
    <dbReference type="NCBI Taxonomy" id="546"/>
    <lineage>
        <taxon>Bacteria</taxon>
        <taxon>Pseudomonadati</taxon>
        <taxon>Pseudomonadota</taxon>
        <taxon>Gammaproteobacteria</taxon>
        <taxon>Enterobacterales</taxon>
        <taxon>Enterobacteriaceae</taxon>
        <taxon>Citrobacter</taxon>
        <taxon>Citrobacter freundii complex</taxon>
    </lineage>
</organism>
<geneLocation type="plasmid" evidence="2">
    <name>pMRVIM1012</name>
</geneLocation>
<dbReference type="AlphaFoldDB" id="A0A0G3B2D3"/>
<protein>
    <submittedName>
        <fullName evidence="2">Uncharacterized protein</fullName>
    </submittedName>
</protein>
<reference evidence="2" key="1">
    <citation type="submission" date="2015-03" db="EMBL/GenBank/DDBJ databases">
        <title>Allelic Variants of blaVIM Reside on Diverse Mobile Genetic Elements in Gram-negative Clinical Isolates from the USA.</title>
        <authorList>
            <person name="McGann P."/>
            <person name="Snesrud E."/>
            <person name="Ong A.C."/>
            <person name="Clifford R."/>
            <person name="Kwak Y.I."/>
            <person name="Steele E.D."/>
            <person name="Rabinowitz R."/>
            <person name="Waterman P.E."/>
            <person name="Lesho E."/>
        </authorList>
    </citation>
    <scope>NUCLEOTIDE SEQUENCE</scope>
    <source>
        <strain evidence="2">MRSN12115</strain>
        <plasmid evidence="2">pMRVIM1012</plasmid>
    </source>
</reference>
<dbReference type="EMBL" id="KP975075">
    <property type="protein sequence ID" value="AKJ19007.1"/>
    <property type="molecule type" value="Genomic_DNA"/>
</dbReference>
<sequence>MQAKIVQSFPAFNCFIKRRTTGWSQGPFFSDSSKDRRLQSVGPSSISSW</sequence>
<evidence type="ECO:0000256" key="1">
    <source>
        <dbReference type="SAM" id="MobiDB-lite"/>
    </source>
</evidence>